<accession>A0A7S7AVS8</accession>
<evidence type="ECO:0000313" key="1">
    <source>
        <dbReference type="EMBL" id="QOW60515.1"/>
    </source>
</evidence>
<dbReference type="AlphaFoldDB" id="A0A7S7AVS8"/>
<dbReference type="Proteomes" id="UP000593915">
    <property type="component" value="Chromosome"/>
</dbReference>
<dbReference type="Gene3D" id="3.30.530.20">
    <property type="match status" value="1"/>
</dbReference>
<evidence type="ECO:0000313" key="2">
    <source>
        <dbReference type="Proteomes" id="UP000593915"/>
    </source>
</evidence>
<reference evidence="1 2" key="1">
    <citation type="submission" date="2020-09" db="EMBL/GenBank/DDBJ databases">
        <title>Characterization of Treponema spp. from bovine digital dermatitis in Korea.</title>
        <authorList>
            <person name="Espiritu H.M."/>
            <person name="Cho Y.I."/>
            <person name="Mamuad L."/>
        </authorList>
    </citation>
    <scope>NUCLEOTIDE SEQUENCE [LARGE SCALE GENOMIC DNA]</scope>
    <source>
        <strain evidence="1 2">KS1</strain>
    </source>
</reference>
<dbReference type="InterPro" id="IPR023393">
    <property type="entry name" value="START-like_dom_sf"/>
</dbReference>
<sequence>MELGFTVAVHAAKEKIWEYYSDIQKWYLWEKDLKSISLDKGFKTGSKGVMELEGMPPVHYALSFVKENYGFCDKTETTFGNLYFNHEIIEAADKKVSVKHSVRLETDTMSAEKLSFLRQVFSNVPEAVLLLKRQAEL</sequence>
<proteinExistence type="predicted"/>
<dbReference type="RefSeq" id="WP_194076029.1">
    <property type="nucleotide sequence ID" value="NZ_CP061839.1"/>
</dbReference>
<protein>
    <submittedName>
        <fullName evidence="1">Polyketide cyclase</fullName>
    </submittedName>
</protein>
<dbReference type="SUPFAM" id="SSF55961">
    <property type="entry name" value="Bet v1-like"/>
    <property type="match status" value="1"/>
</dbReference>
<name>A0A7S7AVS8_9SPIR</name>
<dbReference type="EMBL" id="CP061839">
    <property type="protein sequence ID" value="QOW60515.1"/>
    <property type="molecule type" value="Genomic_DNA"/>
</dbReference>
<organism evidence="1 2">
    <name type="scientific">Treponema pedis</name>
    <dbReference type="NCBI Taxonomy" id="409322"/>
    <lineage>
        <taxon>Bacteria</taxon>
        <taxon>Pseudomonadati</taxon>
        <taxon>Spirochaetota</taxon>
        <taxon>Spirochaetia</taxon>
        <taxon>Spirochaetales</taxon>
        <taxon>Treponemataceae</taxon>
        <taxon>Treponema</taxon>
    </lineage>
</organism>
<gene>
    <name evidence="1" type="ORF">IFE08_12000</name>
</gene>